<feature type="domain" description="ABC transporter" evidence="5">
    <location>
        <begin position="2"/>
        <end position="217"/>
    </location>
</feature>
<gene>
    <name evidence="6" type="primary">kpsT_1</name>
    <name evidence="6" type="ORF">GALL_316050</name>
</gene>
<keyword evidence="3" id="KW-0547">Nucleotide-binding</keyword>
<dbReference type="InterPro" id="IPR017871">
    <property type="entry name" value="ABC_transporter-like_CS"/>
</dbReference>
<dbReference type="SUPFAM" id="SSF52540">
    <property type="entry name" value="P-loop containing nucleoside triphosphate hydrolases"/>
    <property type="match status" value="1"/>
</dbReference>
<proteinExistence type="inferred from homology"/>
<reference evidence="6" key="1">
    <citation type="submission" date="2016-10" db="EMBL/GenBank/DDBJ databases">
        <title>Sequence of Gallionella enrichment culture.</title>
        <authorList>
            <person name="Poehlein A."/>
            <person name="Muehling M."/>
            <person name="Daniel R."/>
        </authorList>
    </citation>
    <scope>NUCLEOTIDE SEQUENCE</scope>
</reference>
<organism evidence="6">
    <name type="scientific">mine drainage metagenome</name>
    <dbReference type="NCBI Taxonomy" id="410659"/>
    <lineage>
        <taxon>unclassified sequences</taxon>
        <taxon>metagenomes</taxon>
        <taxon>ecological metagenomes</taxon>
    </lineage>
</organism>
<name>A0A1J5QSB4_9ZZZZ</name>
<evidence type="ECO:0000313" key="6">
    <source>
        <dbReference type="EMBL" id="OIQ86545.1"/>
    </source>
</evidence>
<dbReference type="PROSITE" id="PS50893">
    <property type="entry name" value="ABC_TRANSPORTER_2"/>
    <property type="match status" value="1"/>
</dbReference>
<sequence length="217" mass="24223">MLQLLDICKSYPVNHGRSHRQILKNINLRVLPGEKWGILGRNGAGKSTLIRVISGSDRPHSGRIIKTMSISWPLAFGDAFQGSLTGRDNSKLIARVYGVDEARTLAMVEEFAELGSYLNEPVKNYSSGMRSRLAFAISMAIEFDCFLIDEAMAVGDHRFKEKCDHELFEKRADRAMLIVAHQTDIIRNYCDHAAVLEGGKLVIHESVENAISAYESL</sequence>
<dbReference type="Gene3D" id="3.40.50.300">
    <property type="entry name" value="P-loop containing nucleotide triphosphate hydrolases"/>
    <property type="match status" value="1"/>
</dbReference>
<dbReference type="EMBL" id="MLJW01000473">
    <property type="protein sequence ID" value="OIQ86545.1"/>
    <property type="molecule type" value="Genomic_DNA"/>
</dbReference>
<evidence type="ECO:0000256" key="4">
    <source>
        <dbReference type="ARBA" id="ARBA00022840"/>
    </source>
</evidence>
<dbReference type="SMART" id="SM00382">
    <property type="entry name" value="AAA"/>
    <property type="match status" value="1"/>
</dbReference>
<dbReference type="InterPro" id="IPR015860">
    <property type="entry name" value="ABC_transpr_TagH-like"/>
</dbReference>
<dbReference type="GO" id="GO:0005524">
    <property type="term" value="F:ATP binding"/>
    <property type="evidence" value="ECO:0007669"/>
    <property type="project" value="UniProtKB-KW"/>
</dbReference>
<evidence type="ECO:0000256" key="2">
    <source>
        <dbReference type="ARBA" id="ARBA00022448"/>
    </source>
</evidence>
<accession>A0A1J5QSB4</accession>
<dbReference type="InterPro" id="IPR003593">
    <property type="entry name" value="AAA+_ATPase"/>
</dbReference>
<dbReference type="InterPro" id="IPR050683">
    <property type="entry name" value="Bact_Polysacc_Export_ATP-bd"/>
</dbReference>
<keyword evidence="4 6" id="KW-0067">ATP-binding</keyword>
<dbReference type="GO" id="GO:0140359">
    <property type="term" value="F:ABC-type transporter activity"/>
    <property type="evidence" value="ECO:0007669"/>
    <property type="project" value="InterPro"/>
</dbReference>
<evidence type="ECO:0000256" key="3">
    <source>
        <dbReference type="ARBA" id="ARBA00022741"/>
    </source>
</evidence>
<evidence type="ECO:0000259" key="5">
    <source>
        <dbReference type="PROSITE" id="PS50893"/>
    </source>
</evidence>
<dbReference type="Pfam" id="PF00005">
    <property type="entry name" value="ABC_tran"/>
    <property type="match status" value="1"/>
</dbReference>
<dbReference type="AlphaFoldDB" id="A0A1J5QSB4"/>
<protein>
    <submittedName>
        <fullName evidence="6">Polysialic acid transport ATP-binding protein KpsT</fullName>
    </submittedName>
</protein>
<dbReference type="PROSITE" id="PS00211">
    <property type="entry name" value="ABC_TRANSPORTER_1"/>
    <property type="match status" value="1"/>
</dbReference>
<evidence type="ECO:0000256" key="1">
    <source>
        <dbReference type="ARBA" id="ARBA00005417"/>
    </source>
</evidence>
<comment type="similarity">
    <text evidence="1">Belongs to the ABC transporter superfamily.</text>
</comment>
<dbReference type="PANTHER" id="PTHR46743">
    <property type="entry name" value="TEICHOIC ACIDS EXPORT ATP-BINDING PROTEIN TAGH"/>
    <property type="match status" value="1"/>
</dbReference>
<keyword evidence="2" id="KW-0813">Transport</keyword>
<dbReference type="CDD" id="cd03220">
    <property type="entry name" value="ABC_KpsT_Wzt"/>
    <property type="match status" value="1"/>
</dbReference>
<comment type="caution">
    <text evidence="6">The sequence shown here is derived from an EMBL/GenBank/DDBJ whole genome shotgun (WGS) entry which is preliminary data.</text>
</comment>
<dbReference type="PANTHER" id="PTHR46743:SF2">
    <property type="entry name" value="TEICHOIC ACIDS EXPORT ATP-BINDING PROTEIN TAGH"/>
    <property type="match status" value="1"/>
</dbReference>
<dbReference type="GO" id="GO:0016887">
    <property type="term" value="F:ATP hydrolysis activity"/>
    <property type="evidence" value="ECO:0007669"/>
    <property type="project" value="InterPro"/>
</dbReference>
<dbReference type="InterPro" id="IPR027417">
    <property type="entry name" value="P-loop_NTPase"/>
</dbReference>
<dbReference type="GO" id="GO:0016020">
    <property type="term" value="C:membrane"/>
    <property type="evidence" value="ECO:0007669"/>
    <property type="project" value="InterPro"/>
</dbReference>
<dbReference type="InterPro" id="IPR003439">
    <property type="entry name" value="ABC_transporter-like_ATP-bd"/>
</dbReference>